<dbReference type="Gene3D" id="3.30.2090.10">
    <property type="entry name" value="Multidrug efflux transporter AcrB TolC docking domain, DN and DC subdomains"/>
    <property type="match status" value="2"/>
</dbReference>
<feature type="transmembrane region" description="Helical" evidence="1">
    <location>
        <begin position="386"/>
        <end position="410"/>
    </location>
</feature>
<dbReference type="Gene3D" id="3.30.70.1440">
    <property type="entry name" value="Multidrug efflux transporter AcrB pore domain"/>
    <property type="match status" value="1"/>
</dbReference>
<dbReference type="OrthoDB" id="9757876at2"/>
<dbReference type="GO" id="GO:0042910">
    <property type="term" value="F:xenobiotic transmembrane transporter activity"/>
    <property type="evidence" value="ECO:0007669"/>
    <property type="project" value="TreeGrafter"/>
</dbReference>
<reference evidence="2 3" key="1">
    <citation type="submission" date="2019-10" db="EMBL/GenBank/DDBJ databases">
        <title>Comparative genomics of sulfur disproportionating microorganisms.</title>
        <authorList>
            <person name="Ward L.M."/>
            <person name="Bertran E."/>
            <person name="Johnston D."/>
        </authorList>
    </citation>
    <scope>NUCLEOTIDE SEQUENCE [LARGE SCALE GENOMIC DNA]</scope>
    <source>
        <strain evidence="2 3">DSM 14055</strain>
    </source>
</reference>
<dbReference type="PRINTS" id="PR00702">
    <property type="entry name" value="ACRIFLAVINRP"/>
</dbReference>
<dbReference type="Gene3D" id="3.30.70.1430">
    <property type="entry name" value="Multidrug efflux transporter AcrB pore domain"/>
    <property type="match status" value="2"/>
</dbReference>
<dbReference type="PANTHER" id="PTHR32063">
    <property type="match status" value="1"/>
</dbReference>
<dbReference type="InterPro" id="IPR027463">
    <property type="entry name" value="AcrB_DN_DC_subdom"/>
</dbReference>
<keyword evidence="1" id="KW-1133">Transmembrane helix</keyword>
<feature type="transmembrane region" description="Helical" evidence="1">
    <location>
        <begin position="889"/>
        <end position="909"/>
    </location>
</feature>
<dbReference type="Gene3D" id="1.20.1640.10">
    <property type="entry name" value="Multidrug efflux transporter AcrB transmembrane domain"/>
    <property type="match status" value="2"/>
</dbReference>
<evidence type="ECO:0000256" key="1">
    <source>
        <dbReference type="SAM" id="Phobius"/>
    </source>
</evidence>
<name>A0A6N7ILZ2_9FIRM</name>
<keyword evidence="1" id="KW-0812">Transmembrane</keyword>
<dbReference type="SUPFAM" id="SSF82714">
    <property type="entry name" value="Multidrug efflux transporter AcrB TolC docking domain, DN and DC subdomains"/>
    <property type="match status" value="2"/>
</dbReference>
<dbReference type="Pfam" id="PF00873">
    <property type="entry name" value="ACR_tran"/>
    <property type="match status" value="1"/>
</dbReference>
<dbReference type="PANTHER" id="PTHR32063:SF0">
    <property type="entry name" value="SWARMING MOTILITY PROTEIN SWRC"/>
    <property type="match status" value="1"/>
</dbReference>
<feature type="transmembrane region" description="Helical" evidence="1">
    <location>
        <begin position="430"/>
        <end position="452"/>
    </location>
</feature>
<sequence>MKIADLSVDRPVLISMCMVALILLGLVALPLLPVDLYPNIDIPVAMVSTSWSGATPSVVEEQVTKPVEAVMSTVSNVNEVDSISRNGQSLVIVRFNYGTNMDQAVADMRDKINQVSGRLPSDAGAPMIMRIDPNSMPIMTLALSGENTGVEQLKQLADDVVTPRLQQVSGVSAVNVNGGRTRQIQVVVDPARLQSYGLSITQVIQALQSDNIQGDAGLVNKGNQEIDLHVNGKFITPGDVLNVPVRLPSGGTIKIIDLAQVKDTYADVTELARVNGLPCVSLDIMKISGGNTVQVSSNVQKIIPAINRVLPSGVKLTVINDQAKYIRQSINTVIIHTLLGGLFALVVLWLFLRRVRTTAVIAIVIPIAMISTFAALYFAGQTINTISLGGLALGMGSLVDFAVVVIESIFRYREAGCGAVEAAKQGTAEVGTAVMASALSQISVFAPVVFIQGFASQIFMPMALAVVFSHLAALVGALTLVPMLASKLMRGKSFTINMTEGSRWNPSVIFTRKVEELKSHYENFLRWALSHRKTVLAATALMLAASLAMLPVVGFELMPNQDQGQYSVRITLDQGTRLAATDQLVGQIEQLIRNMPETDMVYTVVGSPGGNFISSQAATNTASINVTLKPLSQRKRSVFQVIEELRKKVALIPGAQINIQAAQQGFGRSGMPIQVVIQGSDLNVLRELGDLVAGQIGQVPGTRSVLNTMDRTNPEYDVNIDRERAAQYGITAQQILNTLHADYNGTKATSYNAGSTSVDVVVRLPEDYTRNYSHLNDITVVSPTGLQVPLTALATVEPAAGPAVIRRQNQMRQVTVQADVFGRSVGQVQRDIQERLDQLHLPAGYSWQFGGQARDMASSFKSLGLAMPLAIILMYMVMAGQFESLFSPFIIMFSLPPTFVGIMLGLLLMRHAVSVNALIGVIMLIGIVVNNAIVLVDYTNQLRRKGLSTGEALCQAGPVRLRPILMTTCTTVLAMLPLMMGHGEGAEAQAPMATVVVFGLTVSTLVTLVLVPVMYTVIGDLGARWHNLWQKRRQGEETKPATGLSQ</sequence>
<dbReference type="RefSeq" id="WP_152944910.1">
    <property type="nucleotide sequence ID" value="NZ_WHYR01000003.1"/>
</dbReference>
<gene>
    <name evidence="2" type="ORF">GFC01_01645</name>
</gene>
<feature type="transmembrane region" description="Helical" evidence="1">
    <location>
        <begin position="359"/>
        <end position="380"/>
    </location>
</feature>
<dbReference type="SUPFAM" id="SSF82693">
    <property type="entry name" value="Multidrug efflux transporter AcrB pore domain, PN1, PN2, PC1 and PC2 subdomains"/>
    <property type="match status" value="3"/>
</dbReference>
<dbReference type="EMBL" id="WHYR01000003">
    <property type="protein sequence ID" value="MQL50992.1"/>
    <property type="molecule type" value="Genomic_DNA"/>
</dbReference>
<organism evidence="2 3">
    <name type="scientific">Desulfofundulus thermobenzoicus</name>
    <dbReference type="NCBI Taxonomy" id="29376"/>
    <lineage>
        <taxon>Bacteria</taxon>
        <taxon>Bacillati</taxon>
        <taxon>Bacillota</taxon>
        <taxon>Clostridia</taxon>
        <taxon>Eubacteriales</taxon>
        <taxon>Peptococcaceae</taxon>
        <taxon>Desulfofundulus</taxon>
    </lineage>
</organism>
<dbReference type="InterPro" id="IPR001036">
    <property type="entry name" value="Acrflvin-R"/>
</dbReference>
<feature type="transmembrane region" description="Helical" evidence="1">
    <location>
        <begin position="992"/>
        <end position="1018"/>
    </location>
</feature>
<protein>
    <submittedName>
        <fullName evidence="2">AcrB/AcrD/AcrF family protein</fullName>
    </submittedName>
</protein>
<evidence type="ECO:0000313" key="2">
    <source>
        <dbReference type="EMBL" id="MQL50992.1"/>
    </source>
</evidence>
<comment type="caution">
    <text evidence="2">The sequence shown here is derived from an EMBL/GenBank/DDBJ whole genome shotgun (WGS) entry which is preliminary data.</text>
</comment>
<dbReference type="AlphaFoldDB" id="A0A6N7ILZ2"/>
<dbReference type="Gene3D" id="3.30.70.1320">
    <property type="entry name" value="Multidrug efflux transporter AcrB pore domain like"/>
    <property type="match status" value="1"/>
</dbReference>
<feature type="transmembrane region" description="Helical" evidence="1">
    <location>
        <begin position="458"/>
        <end position="485"/>
    </location>
</feature>
<feature type="transmembrane region" description="Helical" evidence="1">
    <location>
        <begin position="12"/>
        <end position="32"/>
    </location>
</feature>
<dbReference type="Proteomes" id="UP000441717">
    <property type="component" value="Unassembled WGS sequence"/>
</dbReference>
<evidence type="ECO:0000313" key="3">
    <source>
        <dbReference type="Proteomes" id="UP000441717"/>
    </source>
</evidence>
<feature type="transmembrane region" description="Helical" evidence="1">
    <location>
        <begin position="863"/>
        <end position="882"/>
    </location>
</feature>
<dbReference type="SUPFAM" id="SSF82866">
    <property type="entry name" value="Multidrug efflux transporter AcrB transmembrane domain"/>
    <property type="match status" value="2"/>
</dbReference>
<feature type="transmembrane region" description="Helical" evidence="1">
    <location>
        <begin position="333"/>
        <end position="352"/>
    </location>
</feature>
<accession>A0A6N7ILZ2</accession>
<dbReference type="GO" id="GO:0005886">
    <property type="term" value="C:plasma membrane"/>
    <property type="evidence" value="ECO:0007669"/>
    <property type="project" value="TreeGrafter"/>
</dbReference>
<feature type="transmembrane region" description="Helical" evidence="1">
    <location>
        <begin position="535"/>
        <end position="555"/>
    </location>
</feature>
<keyword evidence="3" id="KW-1185">Reference proteome</keyword>
<keyword evidence="1" id="KW-0472">Membrane</keyword>
<feature type="transmembrane region" description="Helical" evidence="1">
    <location>
        <begin position="915"/>
        <end position="938"/>
    </location>
</feature>
<proteinExistence type="predicted"/>